<dbReference type="OrthoDB" id="8613538at2"/>
<dbReference type="Gene3D" id="3.40.190.10">
    <property type="entry name" value="Periplasmic binding protein-like II"/>
    <property type="match status" value="2"/>
</dbReference>
<evidence type="ECO:0000256" key="1">
    <source>
        <dbReference type="ARBA" id="ARBA00022729"/>
    </source>
</evidence>
<dbReference type="RefSeq" id="WP_116189013.1">
    <property type="nucleotide sequence ID" value="NZ_QTTN01000010.1"/>
</dbReference>
<proteinExistence type="predicted"/>
<evidence type="ECO:0000259" key="3">
    <source>
        <dbReference type="SMART" id="SM00062"/>
    </source>
</evidence>
<protein>
    <submittedName>
        <fullName evidence="4">L-cystine transport system substrate-binding protein</fullName>
    </submittedName>
</protein>
<evidence type="ECO:0000256" key="2">
    <source>
        <dbReference type="SAM" id="SignalP"/>
    </source>
</evidence>
<evidence type="ECO:0000313" key="4">
    <source>
        <dbReference type="EMBL" id="REE86437.1"/>
    </source>
</evidence>
<organism evidence="4 5">
    <name type="scientific">Paenibacillus taihuensis</name>
    <dbReference type="NCBI Taxonomy" id="1156355"/>
    <lineage>
        <taxon>Bacteria</taxon>
        <taxon>Bacillati</taxon>
        <taxon>Bacillota</taxon>
        <taxon>Bacilli</taxon>
        <taxon>Bacillales</taxon>
        <taxon>Paenibacillaceae</taxon>
        <taxon>Paenibacillus</taxon>
    </lineage>
</organism>
<feature type="chain" id="PRO_5039268744" evidence="2">
    <location>
        <begin position="19"/>
        <end position="277"/>
    </location>
</feature>
<dbReference type="PROSITE" id="PS51257">
    <property type="entry name" value="PROKAR_LIPOPROTEIN"/>
    <property type="match status" value="1"/>
</dbReference>
<keyword evidence="1 2" id="KW-0732">Signal</keyword>
<dbReference type="PANTHER" id="PTHR35936:SF19">
    <property type="entry name" value="AMINO-ACID-BINDING PROTEIN YXEM-RELATED"/>
    <property type="match status" value="1"/>
</dbReference>
<dbReference type="Proteomes" id="UP000256304">
    <property type="component" value="Unassembled WGS sequence"/>
</dbReference>
<dbReference type="InterPro" id="IPR001638">
    <property type="entry name" value="Solute-binding_3/MltF_N"/>
</dbReference>
<dbReference type="AlphaFoldDB" id="A0A3D9S1F3"/>
<feature type="signal peptide" evidence="2">
    <location>
        <begin position="1"/>
        <end position="18"/>
    </location>
</feature>
<sequence length="277" mass="30360">MKTTKAVAGFGVTLTLLASILSGCGSNDGNSASNSGANSEEKTLIVGTQNDYPPFAYIDDKNELTGYDVEVIKEIDKRLDGYKFDFSPTTWDSIFLSLESNKIQLIADEVAKSDEREAKYLFSDTSYFASQTVIIVKKGRTDIQSLKDLEGKNVGAVAGDSYTVLLEDYNKKNGNKINLKYSESTSPADILQDVQTGRLDAYVNDPVMTSAIIKKQSFDLEIVGEPVTSDNIGIVFAKDKQGEELKAKIDPILKAMKDDGTLAELSKKWTEGEYIPQ</sequence>
<dbReference type="PANTHER" id="PTHR35936">
    <property type="entry name" value="MEMBRANE-BOUND LYTIC MUREIN TRANSGLYCOSYLASE F"/>
    <property type="match status" value="1"/>
</dbReference>
<dbReference type="SUPFAM" id="SSF53850">
    <property type="entry name" value="Periplasmic binding protein-like II"/>
    <property type="match status" value="1"/>
</dbReference>
<gene>
    <name evidence="4" type="ORF">A8990_11046</name>
</gene>
<dbReference type="SMART" id="SM00062">
    <property type="entry name" value="PBPb"/>
    <property type="match status" value="1"/>
</dbReference>
<dbReference type="EMBL" id="QTTN01000010">
    <property type="protein sequence ID" value="REE86437.1"/>
    <property type="molecule type" value="Genomic_DNA"/>
</dbReference>
<keyword evidence="5" id="KW-1185">Reference proteome</keyword>
<accession>A0A3D9S1F3</accession>
<reference evidence="4 5" key="1">
    <citation type="submission" date="2018-08" db="EMBL/GenBank/DDBJ databases">
        <title>Genomic Encyclopedia of Type Strains, Phase III (KMG-III): the genomes of soil and plant-associated and newly described type strains.</title>
        <authorList>
            <person name="Whitman W."/>
        </authorList>
    </citation>
    <scope>NUCLEOTIDE SEQUENCE [LARGE SCALE GENOMIC DNA]</scope>
    <source>
        <strain evidence="4 5">CGMCC 1.10966</strain>
    </source>
</reference>
<dbReference type="Pfam" id="PF00497">
    <property type="entry name" value="SBP_bac_3"/>
    <property type="match status" value="1"/>
</dbReference>
<evidence type="ECO:0000313" key="5">
    <source>
        <dbReference type="Proteomes" id="UP000256304"/>
    </source>
</evidence>
<name>A0A3D9S1F3_9BACL</name>
<feature type="domain" description="Solute-binding protein family 3/N-terminal" evidence="3">
    <location>
        <begin position="43"/>
        <end position="273"/>
    </location>
</feature>
<comment type="caution">
    <text evidence="4">The sequence shown here is derived from an EMBL/GenBank/DDBJ whole genome shotgun (WGS) entry which is preliminary data.</text>
</comment>